<dbReference type="Proteomes" id="UP001238540">
    <property type="component" value="Unassembled WGS sequence"/>
</dbReference>
<proteinExistence type="predicted"/>
<comment type="caution">
    <text evidence="1">The sequence shown here is derived from an EMBL/GenBank/DDBJ whole genome shotgun (WGS) entry which is preliminary data.</text>
</comment>
<protein>
    <submittedName>
        <fullName evidence="1">Uncharacterized protein</fullName>
    </submittedName>
</protein>
<keyword evidence="2" id="KW-1185">Reference proteome</keyword>
<accession>A0ABT8BY78</accession>
<evidence type="ECO:0000313" key="1">
    <source>
        <dbReference type="EMBL" id="MDN3611346.1"/>
    </source>
</evidence>
<gene>
    <name evidence="1" type="ORF">QWZ16_17230</name>
</gene>
<sequence>MALLTRASTGRTEMSNGINFNDYHHQVKQWLAEALPEITLMDDYPSTETVMTTPCAVFAVTSWKRAAHQSLMGTTELTLAGEVHVFVSTSQTQHALRVCQAAMAIALEIDESRFGLSIEPALLIKAEPVAATAEHSSRVTWAVRFEQTLSLGESVSLPPSLVPTQVWVGYDPEIGSPNQDRYQTVVTDD</sequence>
<dbReference type="EMBL" id="JAUFQC010000027">
    <property type="protein sequence ID" value="MDN3611346.1"/>
    <property type="molecule type" value="Genomic_DNA"/>
</dbReference>
<organism evidence="1 2">
    <name type="scientific">Vibrio ostreicida</name>
    <dbReference type="NCBI Taxonomy" id="526588"/>
    <lineage>
        <taxon>Bacteria</taxon>
        <taxon>Pseudomonadati</taxon>
        <taxon>Pseudomonadota</taxon>
        <taxon>Gammaproteobacteria</taxon>
        <taxon>Vibrionales</taxon>
        <taxon>Vibrionaceae</taxon>
        <taxon>Vibrio</taxon>
    </lineage>
</organism>
<reference evidence="2" key="1">
    <citation type="journal article" date="2019" name="Int. J. Syst. Evol. Microbiol.">
        <title>The Global Catalogue of Microorganisms (GCM) 10K type strain sequencing project: providing services to taxonomists for standard genome sequencing and annotation.</title>
        <authorList>
            <consortium name="The Broad Institute Genomics Platform"/>
            <consortium name="The Broad Institute Genome Sequencing Center for Infectious Disease"/>
            <person name="Wu L."/>
            <person name="Ma J."/>
        </authorList>
    </citation>
    <scope>NUCLEOTIDE SEQUENCE [LARGE SCALE GENOMIC DNA]</scope>
    <source>
        <strain evidence="2">CECT 7398</strain>
    </source>
</reference>
<name>A0ABT8BY78_9VIBR</name>
<evidence type="ECO:0000313" key="2">
    <source>
        <dbReference type="Proteomes" id="UP001238540"/>
    </source>
</evidence>
<dbReference type="RefSeq" id="WP_171831451.1">
    <property type="nucleotide sequence ID" value="NZ_JAUFQC010000027.1"/>
</dbReference>